<reference evidence="2" key="1">
    <citation type="submission" date="2014-03" db="EMBL/GenBank/DDBJ databases">
        <title>The Genome Sequence of Puccinia striiformis f. sp. tritici PST-78.</title>
        <authorList>
            <consortium name="The Broad Institute Genome Sequencing Platform"/>
            <person name="Cuomo C."/>
            <person name="Hulbert S."/>
            <person name="Chen X."/>
            <person name="Walker B."/>
            <person name="Young S.K."/>
            <person name="Zeng Q."/>
            <person name="Gargeya S."/>
            <person name="Fitzgerald M."/>
            <person name="Haas B."/>
            <person name="Abouelleil A."/>
            <person name="Alvarado L."/>
            <person name="Arachchi H.M."/>
            <person name="Berlin A.M."/>
            <person name="Chapman S.B."/>
            <person name="Goldberg J."/>
            <person name="Griggs A."/>
            <person name="Gujja S."/>
            <person name="Hansen M."/>
            <person name="Howarth C."/>
            <person name="Imamovic A."/>
            <person name="Larimer J."/>
            <person name="McCowan C."/>
            <person name="Montmayeur A."/>
            <person name="Murphy C."/>
            <person name="Neiman D."/>
            <person name="Pearson M."/>
            <person name="Priest M."/>
            <person name="Roberts A."/>
            <person name="Saif S."/>
            <person name="Shea T."/>
            <person name="Sisk P."/>
            <person name="Sykes S."/>
            <person name="Wortman J."/>
            <person name="Nusbaum C."/>
            <person name="Birren B."/>
        </authorList>
    </citation>
    <scope>NUCLEOTIDE SEQUENCE [LARGE SCALE GENOMIC DNA]</scope>
    <source>
        <strain evidence="2">race PST-78</strain>
    </source>
</reference>
<protein>
    <submittedName>
        <fullName evidence="1">Uncharacterized protein</fullName>
    </submittedName>
</protein>
<name>A0A0L0VXP8_9BASI</name>
<gene>
    <name evidence="1" type="ORF">PSTG_02904</name>
</gene>
<dbReference type="Proteomes" id="UP000054564">
    <property type="component" value="Unassembled WGS sequence"/>
</dbReference>
<proteinExistence type="predicted"/>
<comment type="caution">
    <text evidence="1">The sequence shown here is derived from an EMBL/GenBank/DDBJ whole genome shotgun (WGS) entry which is preliminary data.</text>
</comment>
<organism evidence="1 2">
    <name type="scientific">Puccinia striiformis f. sp. tritici PST-78</name>
    <dbReference type="NCBI Taxonomy" id="1165861"/>
    <lineage>
        <taxon>Eukaryota</taxon>
        <taxon>Fungi</taxon>
        <taxon>Dikarya</taxon>
        <taxon>Basidiomycota</taxon>
        <taxon>Pucciniomycotina</taxon>
        <taxon>Pucciniomycetes</taxon>
        <taxon>Pucciniales</taxon>
        <taxon>Pucciniaceae</taxon>
        <taxon>Puccinia</taxon>
    </lineage>
</organism>
<dbReference type="EMBL" id="AJIL01000015">
    <property type="protein sequence ID" value="KNF03810.1"/>
    <property type="molecule type" value="Genomic_DNA"/>
</dbReference>
<keyword evidence="2" id="KW-1185">Reference proteome</keyword>
<accession>A0A0L0VXP8</accession>
<evidence type="ECO:0000313" key="2">
    <source>
        <dbReference type="Proteomes" id="UP000054564"/>
    </source>
</evidence>
<evidence type="ECO:0000313" key="1">
    <source>
        <dbReference type="EMBL" id="KNF03810.1"/>
    </source>
</evidence>
<dbReference type="AlphaFoldDB" id="A0A0L0VXP8"/>
<sequence>MRSRRPRGAWRDSERFMGFMDALGRMFVLGGVYQYIHAVLRRLITAPLLTAAVNEAQIFLELSIRRRVVALGECPTGLPGGPNHDAPIAASNDRTNDGRTATTATWLASIEPVGAVFQSWGSCWPVLKDV</sequence>